<dbReference type="EMBL" id="AJVK01031979">
    <property type="status" value="NOT_ANNOTATED_CDS"/>
    <property type="molecule type" value="Genomic_DNA"/>
</dbReference>
<feature type="compositionally biased region" description="Low complexity" evidence="1">
    <location>
        <begin position="297"/>
        <end position="311"/>
    </location>
</feature>
<sequence>MAIKRQQQAEREKEGRDKVQTQLKVTQKGQIVVMHPSGQKVGEGKAVAKPAKLPQASTSSGQKSTLKQSTLPVTKSKKSPGSSSSGGDSSNKPVARGEPEPIRVNVRRTLKEQLTSRIADTPEAVGKLSGDEVTKFATDVEYEMFMLFNKDTGTKYRAKYRSLMFNIKDRKNMSLLEKICGKMITASQLVRMAPEELASQELAQWRENENKHQLEMIKKSELDLLACAKNYVLKTHKGEEVIESRISDRVSLDPSIAVEDVVSVLNDTVTSSSEPGAGGSVAGKDKSQGKGEKGKDGVSSSKSHSSGSSSGSKKKDRDRRSRSRDRHDSRGKSSKHKRKRSRDRRSRSREKEERHRESKRDDRKDKRDRKSVSSSSSKKSSEQKPPQKELKPLVSEKKEDTFNLIDKILKASELIEKAPQEEEEDKKEESKEVKEEPMEKTEILSEPPKKSMSVESDQEPSSTITIPTPPETAFDTEEEFPEDKPSIWSGSINMVDVATFQIAAFSVSGECEMVGKELPPALDIVGRISPETVWEYISKIKKSGNKEILIMQFKAETESEQAKYSALYSYLDSRKRLGVVKTSSSTIKDFYISPLAAHKSLPTVLLPIKGVGFEDNRPDLLLGIIVMIKSGIKRVSTTQVSSKHSKRAALTAAKGQIAAATDNHTPPTSPNPPAVIKPKGLQESRKKLMMILPKQSSKDKAQGPVWAAG</sequence>
<feature type="region of interest" description="Disordered" evidence="1">
    <location>
        <begin position="269"/>
        <end position="402"/>
    </location>
</feature>
<dbReference type="PROSITE" id="PS51321">
    <property type="entry name" value="TFIIS_CENTRAL"/>
    <property type="match status" value="1"/>
</dbReference>
<feature type="compositionally biased region" description="Basic and acidic residues" evidence="1">
    <location>
        <begin position="379"/>
        <end position="402"/>
    </location>
</feature>
<feature type="compositionally biased region" description="Basic and acidic residues" evidence="1">
    <location>
        <begin position="313"/>
        <end position="331"/>
    </location>
</feature>
<feature type="region of interest" description="Disordered" evidence="1">
    <location>
        <begin position="652"/>
        <end position="678"/>
    </location>
</feature>
<dbReference type="VEuPathDB" id="VectorBase:PPAI005956"/>
<protein>
    <submittedName>
        <fullName evidence="2">Uncharacterized protein</fullName>
    </submittedName>
</protein>
<accession>A0A1B0DDI5</accession>
<name>A0A1B0DDI5_PHLPP</name>
<dbReference type="SMART" id="SM00510">
    <property type="entry name" value="TFS2M"/>
    <property type="match status" value="1"/>
</dbReference>
<dbReference type="CDD" id="cd22581">
    <property type="entry name" value="SPOC_PPS-like"/>
    <property type="match status" value="1"/>
</dbReference>
<dbReference type="SUPFAM" id="SSF46942">
    <property type="entry name" value="Elongation factor TFIIS domain 2"/>
    <property type="match status" value="1"/>
</dbReference>
<dbReference type="Proteomes" id="UP000092462">
    <property type="component" value="Unassembled WGS sequence"/>
</dbReference>
<feature type="region of interest" description="Disordered" evidence="1">
    <location>
        <begin position="1"/>
        <end position="105"/>
    </location>
</feature>
<dbReference type="InterPro" id="IPR003618">
    <property type="entry name" value="TFIIS_cen_dom"/>
</dbReference>
<organism evidence="2 3">
    <name type="scientific">Phlebotomus papatasi</name>
    <name type="common">Sandfly</name>
    <dbReference type="NCBI Taxonomy" id="29031"/>
    <lineage>
        <taxon>Eukaryota</taxon>
        <taxon>Metazoa</taxon>
        <taxon>Ecdysozoa</taxon>
        <taxon>Arthropoda</taxon>
        <taxon>Hexapoda</taxon>
        <taxon>Insecta</taxon>
        <taxon>Pterygota</taxon>
        <taxon>Neoptera</taxon>
        <taxon>Endopterygota</taxon>
        <taxon>Diptera</taxon>
        <taxon>Nematocera</taxon>
        <taxon>Psychodoidea</taxon>
        <taxon>Psychodidae</taxon>
        <taxon>Phlebotomus</taxon>
        <taxon>Phlebotomus</taxon>
    </lineage>
</organism>
<evidence type="ECO:0000256" key="1">
    <source>
        <dbReference type="SAM" id="MobiDB-lite"/>
    </source>
</evidence>
<reference evidence="2" key="1">
    <citation type="submission" date="2022-08" db="UniProtKB">
        <authorList>
            <consortium name="EnsemblMetazoa"/>
        </authorList>
    </citation>
    <scope>IDENTIFICATION</scope>
    <source>
        <strain evidence="2">Israel</strain>
    </source>
</reference>
<keyword evidence="3" id="KW-1185">Reference proteome</keyword>
<dbReference type="VEuPathDB" id="VectorBase:PPAPM1_008101"/>
<feature type="compositionally biased region" description="Basic residues" evidence="1">
    <location>
        <begin position="332"/>
        <end position="348"/>
    </location>
</feature>
<evidence type="ECO:0000313" key="2">
    <source>
        <dbReference type="EnsemblMetazoa" id="PPAI005956-PA"/>
    </source>
</evidence>
<dbReference type="Pfam" id="PF07744">
    <property type="entry name" value="SPOC"/>
    <property type="match status" value="1"/>
</dbReference>
<feature type="compositionally biased region" description="Low complexity" evidence="1">
    <location>
        <begin position="79"/>
        <end position="90"/>
    </location>
</feature>
<dbReference type="InterPro" id="IPR012921">
    <property type="entry name" value="SPOC_C"/>
</dbReference>
<proteinExistence type="predicted"/>
<dbReference type="GO" id="GO:0005634">
    <property type="term" value="C:nucleus"/>
    <property type="evidence" value="ECO:0007669"/>
    <property type="project" value="TreeGrafter"/>
</dbReference>
<evidence type="ECO:0000313" key="3">
    <source>
        <dbReference type="Proteomes" id="UP000092462"/>
    </source>
</evidence>
<feature type="compositionally biased region" description="Basic and acidic residues" evidence="1">
    <location>
        <begin position="7"/>
        <end position="19"/>
    </location>
</feature>
<dbReference type="GO" id="GO:0006351">
    <property type="term" value="P:DNA-templated transcription"/>
    <property type="evidence" value="ECO:0007669"/>
    <property type="project" value="InterPro"/>
</dbReference>
<feature type="compositionally biased region" description="Polar residues" evidence="1">
    <location>
        <begin position="55"/>
        <end position="73"/>
    </location>
</feature>
<feature type="compositionally biased region" description="Basic and acidic residues" evidence="1">
    <location>
        <begin position="349"/>
        <end position="371"/>
    </location>
</feature>
<feature type="compositionally biased region" description="Basic and acidic residues" evidence="1">
    <location>
        <begin position="283"/>
        <end position="296"/>
    </location>
</feature>
<feature type="compositionally biased region" description="Basic and acidic residues" evidence="1">
    <location>
        <begin position="427"/>
        <end position="449"/>
    </location>
</feature>
<dbReference type="EnsemblMetazoa" id="PPAI005956-RA">
    <property type="protein sequence ID" value="PPAI005956-PA"/>
    <property type="gene ID" value="PPAI005956"/>
</dbReference>
<feature type="compositionally biased region" description="Polar residues" evidence="1">
    <location>
        <begin position="20"/>
        <end position="29"/>
    </location>
</feature>
<dbReference type="Gene3D" id="1.10.472.30">
    <property type="entry name" value="Transcription elongation factor S-II, central domain"/>
    <property type="match status" value="1"/>
</dbReference>
<feature type="region of interest" description="Disordered" evidence="1">
    <location>
        <begin position="414"/>
        <end position="483"/>
    </location>
</feature>
<dbReference type="InterPro" id="IPR036575">
    <property type="entry name" value="TFIIS_cen_dom_sf"/>
</dbReference>
<dbReference type="PANTHER" id="PTHR11477">
    <property type="entry name" value="TRANSCRIPTION FACTOR S-II ZINC FINGER DOMAIN-CONTAINING PROTEIN"/>
    <property type="match status" value="1"/>
</dbReference>
<feature type="region of interest" description="Disordered" evidence="1">
    <location>
        <begin position="690"/>
        <end position="709"/>
    </location>
</feature>
<dbReference type="AlphaFoldDB" id="A0A1B0DDI5"/>
<dbReference type="PANTHER" id="PTHR11477:SF51">
    <property type="entry name" value="PROTEIN PARTNER OF SNF, ISOFORM B"/>
    <property type="match status" value="1"/>
</dbReference>
<dbReference type="Pfam" id="PF07500">
    <property type="entry name" value="TFIIS_M"/>
    <property type="match status" value="1"/>
</dbReference>